<dbReference type="PROSITE" id="PS50043">
    <property type="entry name" value="HTH_LUXR_2"/>
    <property type="match status" value="1"/>
</dbReference>
<dbReference type="SMART" id="SM00421">
    <property type="entry name" value="HTH_LUXR"/>
    <property type="match status" value="1"/>
</dbReference>
<evidence type="ECO:0000259" key="6">
    <source>
        <dbReference type="PROSITE" id="PS50043"/>
    </source>
</evidence>
<evidence type="ECO:0000256" key="1">
    <source>
        <dbReference type="ARBA" id="ARBA00022553"/>
    </source>
</evidence>
<evidence type="ECO:0000256" key="2">
    <source>
        <dbReference type="ARBA" id="ARBA00023015"/>
    </source>
</evidence>
<organism evidence="8 9">
    <name type="scientific">Nocardiopsis tropica</name>
    <dbReference type="NCBI Taxonomy" id="109330"/>
    <lineage>
        <taxon>Bacteria</taxon>
        <taxon>Bacillati</taxon>
        <taxon>Actinomycetota</taxon>
        <taxon>Actinomycetes</taxon>
        <taxon>Streptosporangiales</taxon>
        <taxon>Nocardiopsidaceae</taxon>
        <taxon>Nocardiopsis</taxon>
    </lineage>
</organism>
<evidence type="ECO:0000256" key="3">
    <source>
        <dbReference type="ARBA" id="ARBA00023125"/>
    </source>
</evidence>
<dbReference type="EMBL" id="JAUUCC010000005">
    <property type="protein sequence ID" value="MEE2049589.1"/>
    <property type="molecule type" value="Genomic_DNA"/>
</dbReference>
<evidence type="ECO:0000259" key="7">
    <source>
        <dbReference type="PROSITE" id="PS50110"/>
    </source>
</evidence>
<evidence type="ECO:0000313" key="9">
    <source>
        <dbReference type="Proteomes" id="UP001348641"/>
    </source>
</evidence>
<protein>
    <submittedName>
        <fullName evidence="8">Response regulator transcription factor</fullName>
    </submittedName>
</protein>
<dbReference type="InterPro" id="IPR058245">
    <property type="entry name" value="NreC/VraR/RcsB-like_REC"/>
</dbReference>
<dbReference type="PROSITE" id="PS50110">
    <property type="entry name" value="RESPONSE_REGULATORY"/>
    <property type="match status" value="1"/>
</dbReference>
<evidence type="ECO:0000256" key="4">
    <source>
        <dbReference type="ARBA" id="ARBA00023163"/>
    </source>
</evidence>
<keyword evidence="4" id="KW-0804">Transcription</keyword>
<feature type="modified residue" description="4-aspartylphosphate" evidence="5">
    <location>
        <position position="49"/>
    </location>
</feature>
<dbReference type="InterPro" id="IPR016032">
    <property type="entry name" value="Sig_transdc_resp-reg_C-effctor"/>
</dbReference>
<dbReference type="Proteomes" id="UP001348641">
    <property type="component" value="Unassembled WGS sequence"/>
</dbReference>
<dbReference type="InterPro" id="IPR039420">
    <property type="entry name" value="WalR-like"/>
</dbReference>
<dbReference type="RefSeq" id="WP_330156847.1">
    <property type="nucleotide sequence ID" value="NZ_BAAAJA010000014.1"/>
</dbReference>
<evidence type="ECO:0000256" key="5">
    <source>
        <dbReference type="PROSITE-ProRule" id="PRU00169"/>
    </source>
</evidence>
<sequence length="212" mass="23140">MADDDDGFLRVYRKFFAKIPDIDLVGTAETGRGMAKRLAALEPDVLLLDIEMPGPSGIDVVRELYRHPLSTKTVMLTSFDHDEYVHEALRFGASGFLLKNASPVRILSAIRAVHAGHASLSLDVTSRLFGRLSAGSGADPAGARDGGHPSFTEQQINICRLLAAGHRSQDIAAELHLSNETVRTYLRRMFEKFGAKNRTHLVVLAYEAGVLG</sequence>
<keyword evidence="1 5" id="KW-0597">Phosphoprotein</keyword>
<feature type="domain" description="HTH luxR-type" evidence="6">
    <location>
        <begin position="144"/>
        <end position="209"/>
    </location>
</feature>
<dbReference type="CDD" id="cd06170">
    <property type="entry name" value="LuxR_C_like"/>
    <property type="match status" value="1"/>
</dbReference>
<feature type="domain" description="Response regulatory" evidence="7">
    <location>
        <begin position="1"/>
        <end position="114"/>
    </location>
</feature>
<dbReference type="InterPro" id="IPR001789">
    <property type="entry name" value="Sig_transdc_resp-reg_receiver"/>
</dbReference>
<dbReference type="PRINTS" id="PR00038">
    <property type="entry name" value="HTHLUXR"/>
</dbReference>
<dbReference type="CDD" id="cd17535">
    <property type="entry name" value="REC_NarL-like"/>
    <property type="match status" value="1"/>
</dbReference>
<keyword evidence="2" id="KW-0805">Transcription regulation</keyword>
<proteinExistence type="predicted"/>
<dbReference type="InterPro" id="IPR000792">
    <property type="entry name" value="Tscrpt_reg_LuxR_C"/>
</dbReference>
<dbReference type="Pfam" id="PF00196">
    <property type="entry name" value="GerE"/>
    <property type="match status" value="1"/>
</dbReference>
<dbReference type="Gene3D" id="3.40.50.2300">
    <property type="match status" value="1"/>
</dbReference>
<name>A0ABU7KKP6_9ACTN</name>
<evidence type="ECO:0000313" key="8">
    <source>
        <dbReference type="EMBL" id="MEE2049589.1"/>
    </source>
</evidence>
<dbReference type="SUPFAM" id="SSF46894">
    <property type="entry name" value="C-terminal effector domain of the bipartite response regulators"/>
    <property type="match status" value="1"/>
</dbReference>
<reference evidence="8 9" key="1">
    <citation type="submission" date="2023-07" db="EMBL/GenBank/DDBJ databases">
        <authorList>
            <person name="Girao M."/>
            <person name="Carvalho M.F."/>
        </authorList>
    </citation>
    <scope>NUCLEOTIDE SEQUENCE [LARGE SCALE GENOMIC DNA]</scope>
    <source>
        <strain evidence="8 9">66/93</strain>
    </source>
</reference>
<dbReference type="PANTHER" id="PTHR43214:SF24">
    <property type="entry name" value="TRANSCRIPTIONAL REGULATORY PROTEIN NARL-RELATED"/>
    <property type="match status" value="1"/>
</dbReference>
<dbReference type="PANTHER" id="PTHR43214">
    <property type="entry name" value="TWO-COMPONENT RESPONSE REGULATOR"/>
    <property type="match status" value="1"/>
</dbReference>
<gene>
    <name evidence="8" type="ORF">Q8A49_03670</name>
</gene>
<comment type="caution">
    <text evidence="8">The sequence shown here is derived from an EMBL/GenBank/DDBJ whole genome shotgun (WGS) entry which is preliminary data.</text>
</comment>
<keyword evidence="3" id="KW-0238">DNA-binding</keyword>
<dbReference type="PROSITE" id="PS00622">
    <property type="entry name" value="HTH_LUXR_1"/>
    <property type="match status" value="1"/>
</dbReference>
<dbReference type="SUPFAM" id="SSF52172">
    <property type="entry name" value="CheY-like"/>
    <property type="match status" value="1"/>
</dbReference>
<dbReference type="Pfam" id="PF00072">
    <property type="entry name" value="Response_reg"/>
    <property type="match status" value="1"/>
</dbReference>
<accession>A0ABU7KKP6</accession>
<dbReference type="SMART" id="SM00448">
    <property type="entry name" value="REC"/>
    <property type="match status" value="1"/>
</dbReference>
<dbReference type="InterPro" id="IPR011006">
    <property type="entry name" value="CheY-like_superfamily"/>
</dbReference>